<dbReference type="AlphaFoldDB" id="A0A382SD64"/>
<protein>
    <recommendedName>
        <fullName evidence="1">UmuC domain-containing protein</fullName>
    </recommendedName>
</protein>
<evidence type="ECO:0000259" key="1">
    <source>
        <dbReference type="PROSITE" id="PS50173"/>
    </source>
</evidence>
<feature type="non-terminal residue" evidence="2">
    <location>
        <position position="132"/>
    </location>
</feature>
<organism evidence="2">
    <name type="scientific">marine metagenome</name>
    <dbReference type="NCBI Taxonomy" id="408172"/>
    <lineage>
        <taxon>unclassified sequences</taxon>
        <taxon>metagenomes</taxon>
        <taxon>ecological metagenomes</taxon>
    </lineage>
</organism>
<dbReference type="PANTHER" id="PTHR11076:SF33">
    <property type="entry name" value="DNA POLYMERASE KAPPA"/>
    <property type="match status" value="1"/>
</dbReference>
<reference evidence="2" key="1">
    <citation type="submission" date="2018-05" db="EMBL/GenBank/DDBJ databases">
        <authorList>
            <person name="Lanie J.A."/>
            <person name="Ng W.-L."/>
            <person name="Kazmierczak K.M."/>
            <person name="Andrzejewski T.M."/>
            <person name="Davidsen T.M."/>
            <person name="Wayne K.J."/>
            <person name="Tettelin H."/>
            <person name="Glass J.I."/>
            <person name="Rusch D."/>
            <person name="Podicherti R."/>
            <person name="Tsui H.-C.T."/>
            <person name="Winkler M.E."/>
        </authorList>
    </citation>
    <scope>NUCLEOTIDE SEQUENCE</scope>
</reference>
<evidence type="ECO:0000313" key="2">
    <source>
        <dbReference type="EMBL" id="SVD07809.1"/>
    </source>
</evidence>
<dbReference type="InterPro" id="IPR043128">
    <property type="entry name" value="Rev_trsase/Diguanyl_cyclase"/>
</dbReference>
<name>A0A382SD64_9ZZZZ</name>
<sequence>MVPRSPTRILHVDGDTFFASCEVALDATLSGRPVWVGGGRNGNGIVIAANREAKRFGIATGMACYEAKRACPHGVLTRPQYDEYRRLSQAMFRILEEYTPTMAPMSIDEGFLDLTSMDRHVWRHTTAADYVN</sequence>
<dbReference type="GO" id="GO:0003887">
    <property type="term" value="F:DNA-directed DNA polymerase activity"/>
    <property type="evidence" value="ECO:0007669"/>
    <property type="project" value="TreeGrafter"/>
</dbReference>
<dbReference type="Gene3D" id="3.40.1170.60">
    <property type="match status" value="1"/>
</dbReference>
<dbReference type="InterPro" id="IPR001126">
    <property type="entry name" value="UmuC"/>
</dbReference>
<dbReference type="Gene3D" id="3.30.70.270">
    <property type="match status" value="1"/>
</dbReference>
<dbReference type="Pfam" id="PF00817">
    <property type="entry name" value="IMS"/>
    <property type="match status" value="1"/>
</dbReference>
<proteinExistence type="predicted"/>
<dbReference type="SUPFAM" id="SSF56672">
    <property type="entry name" value="DNA/RNA polymerases"/>
    <property type="match status" value="1"/>
</dbReference>
<dbReference type="PANTHER" id="PTHR11076">
    <property type="entry name" value="DNA REPAIR POLYMERASE UMUC / TRANSFERASE FAMILY MEMBER"/>
    <property type="match status" value="1"/>
</dbReference>
<dbReference type="PROSITE" id="PS50173">
    <property type="entry name" value="UMUC"/>
    <property type="match status" value="1"/>
</dbReference>
<dbReference type="InterPro" id="IPR050116">
    <property type="entry name" value="DNA_polymerase-Y"/>
</dbReference>
<dbReference type="GO" id="GO:0005829">
    <property type="term" value="C:cytosol"/>
    <property type="evidence" value="ECO:0007669"/>
    <property type="project" value="TreeGrafter"/>
</dbReference>
<dbReference type="GO" id="GO:0006281">
    <property type="term" value="P:DNA repair"/>
    <property type="evidence" value="ECO:0007669"/>
    <property type="project" value="InterPro"/>
</dbReference>
<dbReference type="InterPro" id="IPR043502">
    <property type="entry name" value="DNA/RNA_pol_sf"/>
</dbReference>
<dbReference type="GO" id="GO:0009432">
    <property type="term" value="P:SOS response"/>
    <property type="evidence" value="ECO:0007669"/>
    <property type="project" value="TreeGrafter"/>
</dbReference>
<accession>A0A382SD64</accession>
<gene>
    <name evidence="2" type="ORF">METZ01_LOCUS360663</name>
</gene>
<dbReference type="GO" id="GO:0042276">
    <property type="term" value="P:error-prone translesion synthesis"/>
    <property type="evidence" value="ECO:0007669"/>
    <property type="project" value="TreeGrafter"/>
</dbReference>
<feature type="domain" description="UmuC" evidence="1">
    <location>
        <begin position="9"/>
        <end position="117"/>
    </location>
</feature>
<dbReference type="EMBL" id="UINC01128210">
    <property type="protein sequence ID" value="SVD07809.1"/>
    <property type="molecule type" value="Genomic_DNA"/>
</dbReference>